<gene>
    <name evidence="9" type="ORF">FNX44_020860</name>
</gene>
<evidence type="ECO:0000256" key="3">
    <source>
        <dbReference type="ARBA" id="ARBA00022692"/>
    </source>
</evidence>
<reference evidence="9 10" key="1">
    <citation type="submission" date="2019-10" db="EMBL/GenBank/DDBJ databases">
        <title>Streptomyces sp. nov., a novel actinobacterium isolated from alkaline environment.</title>
        <authorList>
            <person name="Golinska P."/>
        </authorList>
    </citation>
    <scope>NUCLEOTIDE SEQUENCE [LARGE SCALE GENOMIC DNA]</scope>
    <source>
        <strain evidence="9 10">OF1</strain>
    </source>
</reference>
<dbReference type="Proteomes" id="UP000320857">
    <property type="component" value="Unassembled WGS sequence"/>
</dbReference>
<keyword evidence="5 7" id="KW-0472">Membrane</keyword>
<feature type="domain" description="ABC3 transporter permease C-terminal" evidence="8">
    <location>
        <begin position="180"/>
        <end position="231"/>
    </location>
</feature>
<keyword evidence="4 7" id="KW-1133">Transmembrane helix</keyword>
<dbReference type="AlphaFoldDB" id="A0A5P0YVF9"/>
<sequence>MPGRPGPRPGQRAVGGPRGGADGRAPRGGRAASAHAAGRTRRRGTGRRDHRPRPRRARRGARGASADGRRAAFHHAAAGGRVSPLRLAVWNVVASRRQFPHLVASATLVAVALSTALCTAVLAGDATGDSRPGPALDAGHAVPAGHAEGAGPAAGRPVGSGGGTSPFVVWSGVAALAGPAAVGAFVVGGRLARRREREIGVLKAVGFRDGDVVRMLFAEAGIVGVSAALLGRRVDALPSLPAAVLATAVLLAVLAGATGPARRACRLTPLEAMRRDHRQR</sequence>
<proteinExistence type="predicted"/>
<evidence type="ECO:0000256" key="5">
    <source>
        <dbReference type="ARBA" id="ARBA00023136"/>
    </source>
</evidence>
<feature type="compositionally biased region" description="Low complexity" evidence="6">
    <location>
        <begin position="28"/>
        <end position="37"/>
    </location>
</feature>
<dbReference type="GO" id="GO:0005886">
    <property type="term" value="C:plasma membrane"/>
    <property type="evidence" value="ECO:0007669"/>
    <property type="project" value="UniProtKB-SubCell"/>
</dbReference>
<evidence type="ECO:0000256" key="1">
    <source>
        <dbReference type="ARBA" id="ARBA00004651"/>
    </source>
</evidence>
<evidence type="ECO:0000256" key="4">
    <source>
        <dbReference type="ARBA" id="ARBA00022989"/>
    </source>
</evidence>
<feature type="region of interest" description="Disordered" evidence="6">
    <location>
        <begin position="1"/>
        <end position="70"/>
    </location>
</feature>
<dbReference type="InterPro" id="IPR003838">
    <property type="entry name" value="ABC3_permease_C"/>
</dbReference>
<feature type="region of interest" description="Disordered" evidence="6">
    <location>
        <begin position="132"/>
        <end position="158"/>
    </location>
</feature>
<feature type="transmembrane region" description="Helical" evidence="7">
    <location>
        <begin position="236"/>
        <end position="257"/>
    </location>
</feature>
<comment type="subcellular location">
    <subcellularLocation>
        <location evidence="1">Cell membrane</location>
        <topology evidence="1">Multi-pass membrane protein</topology>
    </subcellularLocation>
</comment>
<organism evidence="9 10">
    <name type="scientific">Streptomyces alkaliterrae</name>
    <dbReference type="NCBI Taxonomy" id="2213162"/>
    <lineage>
        <taxon>Bacteria</taxon>
        <taxon>Bacillati</taxon>
        <taxon>Actinomycetota</taxon>
        <taxon>Actinomycetes</taxon>
        <taxon>Kitasatosporales</taxon>
        <taxon>Streptomycetaceae</taxon>
        <taxon>Streptomyces</taxon>
    </lineage>
</organism>
<protein>
    <submittedName>
        <fullName evidence="9">FtsX-like permease family protein</fullName>
    </submittedName>
</protein>
<feature type="transmembrane region" description="Helical" evidence="7">
    <location>
        <begin position="212"/>
        <end position="230"/>
    </location>
</feature>
<feature type="transmembrane region" description="Helical" evidence="7">
    <location>
        <begin position="102"/>
        <end position="123"/>
    </location>
</feature>
<evidence type="ECO:0000313" key="10">
    <source>
        <dbReference type="Proteomes" id="UP000320857"/>
    </source>
</evidence>
<feature type="compositionally biased region" description="Low complexity" evidence="6">
    <location>
        <begin position="138"/>
        <end position="157"/>
    </location>
</feature>
<evidence type="ECO:0000313" key="9">
    <source>
        <dbReference type="EMBL" id="MQS04278.1"/>
    </source>
</evidence>
<keyword evidence="10" id="KW-1185">Reference proteome</keyword>
<evidence type="ECO:0000256" key="2">
    <source>
        <dbReference type="ARBA" id="ARBA00022475"/>
    </source>
</evidence>
<keyword evidence="3 7" id="KW-0812">Transmembrane</keyword>
<keyword evidence="2" id="KW-1003">Cell membrane</keyword>
<feature type="transmembrane region" description="Helical" evidence="7">
    <location>
        <begin position="167"/>
        <end position="191"/>
    </location>
</feature>
<dbReference type="EMBL" id="VJYK02000264">
    <property type="protein sequence ID" value="MQS04278.1"/>
    <property type="molecule type" value="Genomic_DNA"/>
</dbReference>
<accession>A0A5P0YVF9</accession>
<feature type="compositionally biased region" description="Basic residues" evidence="6">
    <location>
        <begin position="38"/>
        <end position="61"/>
    </location>
</feature>
<comment type="caution">
    <text evidence="9">The sequence shown here is derived from an EMBL/GenBank/DDBJ whole genome shotgun (WGS) entry which is preliminary data.</text>
</comment>
<evidence type="ECO:0000256" key="7">
    <source>
        <dbReference type="SAM" id="Phobius"/>
    </source>
</evidence>
<dbReference type="Pfam" id="PF02687">
    <property type="entry name" value="FtsX"/>
    <property type="match status" value="1"/>
</dbReference>
<evidence type="ECO:0000259" key="8">
    <source>
        <dbReference type="Pfam" id="PF02687"/>
    </source>
</evidence>
<name>A0A5P0YVF9_9ACTN</name>
<evidence type="ECO:0000256" key="6">
    <source>
        <dbReference type="SAM" id="MobiDB-lite"/>
    </source>
</evidence>